<dbReference type="InterPro" id="IPR003595">
    <property type="entry name" value="Tyr_Pase_cat"/>
</dbReference>
<feature type="transmembrane region" description="Helical" evidence="8">
    <location>
        <begin position="558"/>
        <end position="581"/>
    </location>
</feature>
<accession>A0AAF3FFQ8</accession>
<dbReference type="Pfam" id="PF00102">
    <property type="entry name" value="Y_phosphatase"/>
    <property type="match status" value="1"/>
</dbReference>
<evidence type="ECO:0000313" key="13">
    <source>
        <dbReference type="Proteomes" id="UP000887575"/>
    </source>
</evidence>
<protein>
    <recommendedName>
        <fullName evidence="2">protein-tyrosine-phosphatase</fullName>
        <ecNumber evidence="2">3.1.3.48</ecNumber>
    </recommendedName>
</protein>
<keyword evidence="4" id="KW-0378">Hydrolase</keyword>
<evidence type="ECO:0000256" key="9">
    <source>
        <dbReference type="SAM" id="SignalP"/>
    </source>
</evidence>
<keyword evidence="3 9" id="KW-0732">Signal</keyword>
<dbReference type="PRINTS" id="PR00700">
    <property type="entry name" value="PRTYPHPHTASE"/>
</dbReference>
<feature type="signal peptide" evidence="9">
    <location>
        <begin position="1"/>
        <end position="20"/>
    </location>
</feature>
<evidence type="ECO:0000256" key="8">
    <source>
        <dbReference type="SAM" id="Phobius"/>
    </source>
</evidence>
<dbReference type="WBParaSite" id="MBELARI_LOCUS5662">
    <property type="protein sequence ID" value="MBELARI_LOCUS5662"/>
    <property type="gene ID" value="MBELARI_LOCUS5662"/>
</dbReference>
<keyword evidence="6 8" id="KW-0472">Membrane</keyword>
<keyword evidence="8" id="KW-0812">Transmembrane</keyword>
<dbReference type="InterPro" id="IPR036116">
    <property type="entry name" value="FN3_sf"/>
</dbReference>
<dbReference type="SMART" id="SM00404">
    <property type="entry name" value="PTPc_motif"/>
    <property type="match status" value="1"/>
</dbReference>
<proteinExistence type="predicted"/>
<evidence type="ECO:0000256" key="3">
    <source>
        <dbReference type="ARBA" id="ARBA00022729"/>
    </source>
</evidence>
<keyword evidence="13" id="KW-1185">Reference proteome</keyword>
<evidence type="ECO:0000256" key="6">
    <source>
        <dbReference type="ARBA" id="ARBA00023136"/>
    </source>
</evidence>
<dbReference type="InterPro" id="IPR050348">
    <property type="entry name" value="Protein-Tyr_Phosphatase"/>
</dbReference>
<comment type="catalytic activity">
    <reaction evidence="7">
        <text>O-phospho-L-tyrosyl-[protein] + H2O = L-tyrosyl-[protein] + phosphate</text>
        <dbReference type="Rhea" id="RHEA:10684"/>
        <dbReference type="Rhea" id="RHEA-COMP:10136"/>
        <dbReference type="Rhea" id="RHEA-COMP:20101"/>
        <dbReference type="ChEBI" id="CHEBI:15377"/>
        <dbReference type="ChEBI" id="CHEBI:43474"/>
        <dbReference type="ChEBI" id="CHEBI:46858"/>
        <dbReference type="ChEBI" id="CHEBI:61978"/>
        <dbReference type="EC" id="3.1.3.48"/>
    </reaction>
</comment>
<organism evidence="13 14">
    <name type="scientific">Mesorhabditis belari</name>
    <dbReference type="NCBI Taxonomy" id="2138241"/>
    <lineage>
        <taxon>Eukaryota</taxon>
        <taxon>Metazoa</taxon>
        <taxon>Ecdysozoa</taxon>
        <taxon>Nematoda</taxon>
        <taxon>Chromadorea</taxon>
        <taxon>Rhabditida</taxon>
        <taxon>Rhabditina</taxon>
        <taxon>Rhabditomorpha</taxon>
        <taxon>Rhabditoidea</taxon>
        <taxon>Rhabditidae</taxon>
        <taxon>Mesorhabditinae</taxon>
        <taxon>Mesorhabditis</taxon>
    </lineage>
</organism>
<dbReference type="InterPro" id="IPR016130">
    <property type="entry name" value="Tyr_Pase_AS"/>
</dbReference>
<keyword evidence="8" id="KW-1133">Transmembrane helix</keyword>
<feature type="domain" description="Tyrosine-protein phosphatase" evidence="10">
    <location>
        <begin position="639"/>
        <end position="893"/>
    </location>
</feature>
<dbReference type="GO" id="GO:0016020">
    <property type="term" value="C:membrane"/>
    <property type="evidence" value="ECO:0007669"/>
    <property type="project" value="UniProtKB-SubCell"/>
</dbReference>
<evidence type="ECO:0000256" key="1">
    <source>
        <dbReference type="ARBA" id="ARBA00004167"/>
    </source>
</evidence>
<evidence type="ECO:0000259" key="12">
    <source>
        <dbReference type="PROSITE" id="PS50853"/>
    </source>
</evidence>
<feature type="domain" description="Fibronectin type-III" evidence="12">
    <location>
        <begin position="141"/>
        <end position="237"/>
    </location>
</feature>
<dbReference type="InterPro" id="IPR000387">
    <property type="entry name" value="Tyr_Pase_dom"/>
</dbReference>
<dbReference type="SUPFAM" id="SSF48726">
    <property type="entry name" value="Immunoglobulin"/>
    <property type="match status" value="1"/>
</dbReference>
<dbReference type="Proteomes" id="UP000887575">
    <property type="component" value="Unassembled WGS sequence"/>
</dbReference>
<feature type="domain" description="Fibronectin type-III" evidence="12">
    <location>
        <begin position="332"/>
        <end position="431"/>
    </location>
</feature>
<dbReference type="PROSITE" id="PS50055">
    <property type="entry name" value="TYR_PHOSPHATASE_PTP"/>
    <property type="match status" value="1"/>
</dbReference>
<dbReference type="PROSITE" id="PS50853">
    <property type="entry name" value="FN3"/>
    <property type="match status" value="2"/>
</dbReference>
<dbReference type="AlphaFoldDB" id="A0AAF3FFQ8"/>
<dbReference type="InterPro" id="IPR029021">
    <property type="entry name" value="Prot-tyrosine_phosphatase-like"/>
</dbReference>
<sequence length="1136" mass="127733">MLLSLASFIFLLLFFCLSTATQQALTVHNGSEVHLHCAPAELFARTHMAPDFESPQLIRSLDWFHDESLVASFRSRNGWAGEKWVAGSRLQLVSPFFSLRLSPVKVEDSGLYSCRFETDPLFQAIQNQAQTLLTVIVRPVPPSAPMVKSSSPSSATLSWTHSTTQAHRPILRYSVVVRSVTDGARFVIAAPSNATTVIVDNLTPDTEYAFSVRGENAAGSGEFGPETNFVTLGIPPSTPPTARVGNSTSRCVSLVLTGPLPASTQHLLLSLRHPNETLFKETRLDKTIRHHQICQLHPFSIYNLSLVSVSPHGSSPPFSANFETDQEVPGSAPRELRVEGVYGRPSLIVSWAPPLHPNGVLTTYHIYQKVAATGKWKADVLKIKGREEKQRYRIEIKGLLPATRYSIRVSASTIKGEGEKSPEKGATTDVAAPDVSKIEHISWDTCGDSVVTFFWSDGPKEAFYAVELESEEKVTRYNSTNPKLQVTGIRQMREYSVKVKTSLKSLVSPHKTVDGDWSRTERFSLNPDCAIYSTVCPATSRLRCLPLAQSLPSTSQPFSPVIVFSSILFFLLLILLTVFFLKRFHRCFGVKRLLKKREKSIYVEELNPLVYDSIGCEKIPVELFYGYCEDLAREDGLKYRGQFEQIERMTADCGVTRESLVKYADKNRYANIGALETSRVRLTGATSDYINANYVDSCEKKNAYIATQAPLASTIGDFYQMLWQERSNIVLMIANIEENGLKKCDQYWPTSSHSTESYGNFQVSLISQTSCAHFVHRILSVKISKCVPQTERRLHQLQFFGWPDHGVPTSPFPLLSFVHAVAQIHSTGPIVVHCSAGVGRSGSFIVIDSMRRRLLSNRSLNLMGHLAHIRKQRERLVQNVEQYMFCHEAVRQLIRHGITRIQASLFTKYVRYLAEANANGRSRILAQFEDLCKCSHSPHCPPSADYLILPGFHRLDEFLVGGWSNECDDLWRNVWKHAVHTILLIGNEKDFWKGQEKFDDISLVRDDDTMLLSDGEQQLKVRLLCIEKEDFDADTWGRIEAVQSERLCSHHRPLMVVAPSEEKEEEKGEGKKLADSRAFLFCALTGLACQFEQQGCLDIIQMITLYSHAQCGIWKSSKDIEFIYERALQLIMLANS</sequence>
<evidence type="ECO:0000256" key="7">
    <source>
        <dbReference type="ARBA" id="ARBA00051722"/>
    </source>
</evidence>
<name>A0AAF3FFQ8_9BILA</name>
<evidence type="ECO:0000259" key="10">
    <source>
        <dbReference type="PROSITE" id="PS50055"/>
    </source>
</evidence>
<dbReference type="InterPro" id="IPR036179">
    <property type="entry name" value="Ig-like_dom_sf"/>
</dbReference>
<evidence type="ECO:0000313" key="14">
    <source>
        <dbReference type="WBParaSite" id="MBELARI_LOCUS5662"/>
    </source>
</evidence>
<dbReference type="InterPro" id="IPR003599">
    <property type="entry name" value="Ig_sub"/>
</dbReference>
<dbReference type="GO" id="GO:0004725">
    <property type="term" value="F:protein tyrosine phosphatase activity"/>
    <property type="evidence" value="ECO:0007669"/>
    <property type="project" value="UniProtKB-EC"/>
</dbReference>
<dbReference type="Gene3D" id="3.90.190.10">
    <property type="entry name" value="Protein tyrosine phosphatase superfamily"/>
    <property type="match status" value="1"/>
</dbReference>
<dbReference type="InterPro" id="IPR003961">
    <property type="entry name" value="FN3_dom"/>
</dbReference>
<evidence type="ECO:0000256" key="4">
    <source>
        <dbReference type="ARBA" id="ARBA00022801"/>
    </source>
</evidence>
<evidence type="ECO:0000259" key="11">
    <source>
        <dbReference type="PROSITE" id="PS50056"/>
    </source>
</evidence>
<reference evidence="14" key="1">
    <citation type="submission" date="2024-02" db="UniProtKB">
        <authorList>
            <consortium name="WormBaseParasite"/>
        </authorList>
    </citation>
    <scope>IDENTIFICATION</scope>
</reference>
<dbReference type="SMART" id="SM00060">
    <property type="entry name" value="FN3"/>
    <property type="match status" value="4"/>
</dbReference>
<dbReference type="SUPFAM" id="SSF49265">
    <property type="entry name" value="Fibronectin type III"/>
    <property type="match status" value="2"/>
</dbReference>
<evidence type="ECO:0000256" key="2">
    <source>
        <dbReference type="ARBA" id="ARBA00013064"/>
    </source>
</evidence>
<dbReference type="PROSITE" id="PS00383">
    <property type="entry name" value="TYR_PHOSPHATASE_1"/>
    <property type="match status" value="1"/>
</dbReference>
<keyword evidence="5" id="KW-0904">Protein phosphatase</keyword>
<dbReference type="SUPFAM" id="SSF52799">
    <property type="entry name" value="(Phosphotyrosine protein) phosphatases II"/>
    <property type="match status" value="2"/>
</dbReference>
<comment type="subcellular location">
    <subcellularLocation>
        <location evidence="1">Membrane</location>
        <topology evidence="1">Single-pass membrane protein</topology>
    </subcellularLocation>
</comment>
<dbReference type="InterPro" id="IPR000242">
    <property type="entry name" value="PTP_cat"/>
</dbReference>
<dbReference type="PROSITE" id="PS50056">
    <property type="entry name" value="TYR_PHOSPHATASE_2"/>
    <property type="match status" value="1"/>
</dbReference>
<dbReference type="PANTHER" id="PTHR19134">
    <property type="entry name" value="RECEPTOR-TYPE TYROSINE-PROTEIN PHOSPHATASE"/>
    <property type="match status" value="1"/>
</dbReference>
<dbReference type="EC" id="3.1.3.48" evidence="2"/>
<dbReference type="InterPro" id="IPR013783">
    <property type="entry name" value="Ig-like_fold"/>
</dbReference>
<dbReference type="Pfam" id="PF00041">
    <property type="entry name" value="fn3"/>
    <property type="match status" value="2"/>
</dbReference>
<dbReference type="PANTHER" id="PTHR19134:SF540">
    <property type="entry name" value="TYROSINE-PROTEIN PHOSPHATASE 99A"/>
    <property type="match status" value="1"/>
</dbReference>
<feature type="chain" id="PRO_5042069917" description="protein-tyrosine-phosphatase" evidence="9">
    <location>
        <begin position="21"/>
        <end position="1136"/>
    </location>
</feature>
<dbReference type="SMART" id="SM00194">
    <property type="entry name" value="PTPc"/>
    <property type="match status" value="1"/>
</dbReference>
<evidence type="ECO:0000256" key="5">
    <source>
        <dbReference type="ARBA" id="ARBA00022912"/>
    </source>
</evidence>
<feature type="domain" description="Tyrosine specific protein phosphatases" evidence="11">
    <location>
        <begin position="815"/>
        <end position="884"/>
    </location>
</feature>
<dbReference type="SMART" id="SM00409">
    <property type="entry name" value="IG"/>
    <property type="match status" value="1"/>
</dbReference>
<dbReference type="Gene3D" id="2.60.40.10">
    <property type="entry name" value="Immunoglobulins"/>
    <property type="match status" value="3"/>
</dbReference>
<dbReference type="CDD" id="cd00063">
    <property type="entry name" value="FN3"/>
    <property type="match status" value="2"/>
</dbReference>